<evidence type="ECO:0000256" key="1">
    <source>
        <dbReference type="SAM" id="MobiDB-lite"/>
    </source>
</evidence>
<protein>
    <submittedName>
        <fullName evidence="2">Uncharacterized protein</fullName>
    </submittedName>
</protein>
<evidence type="ECO:0000313" key="2">
    <source>
        <dbReference type="EMBL" id="RIJ32311.1"/>
    </source>
</evidence>
<dbReference type="EMBL" id="QWFX01000005">
    <property type="protein sequence ID" value="RIJ32311.1"/>
    <property type="molecule type" value="Genomic_DNA"/>
</dbReference>
<evidence type="ECO:0000313" key="3">
    <source>
        <dbReference type="Proteomes" id="UP000266385"/>
    </source>
</evidence>
<name>A0A399RNI6_9PROT</name>
<accession>A0A399RNI6</accession>
<sequence>MSAQNAEAIAEAWFADDGLEDGSIAAYSTPAGETEKTDERSEWKSPLAQDQDADVVRQAGFRAEAAPGTGSADIVESCHWVVYGCPPEPSAAEYWRSVWDSNPNSRELIETMASSRGVASVPIEQLLPGAMRTKPGIAASPSFSPNGPLVAIFNIYRDVYGRAPKMNEIETLMGAVVKSNAGPVDLRYAVGLEARLAPRRRGLSWPQYVIKGLSALLRKHAFGPRFNLRPFSRHAIHMDMLVMNMVSTNSLVLEDVRAVQQRVLELVTRS</sequence>
<comment type="caution">
    <text evidence="2">The sequence shown here is derived from an EMBL/GenBank/DDBJ whole genome shotgun (WGS) entry which is preliminary data.</text>
</comment>
<dbReference type="RefSeq" id="WP_119374392.1">
    <property type="nucleotide sequence ID" value="NZ_QWFX01000005.1"/>
</dbReference>
<dbReference type="AlphaFoldDB" id="A0A399RNI6"/>
<feature type="region of interest" description="Disordered" evidence="1">
    <location>
        <begin position="23"/>
        <end position="50"/>
    </location>
</feature>
<gene>
    <name evidence="2" type="ORF">D1223_00130</name>
</gene>
<reference evidence="2 3" key="1">
    <citation type="submission" date="2018-08" db="EMBL/GenBank/DDBJ databases">
        <title>Henriciella mobilis sp. nov., isolated from seawater.</title>
        <authorList>
            <person name="Cheng H."/>
            <person name="Wu Y.-H."/>
            <person name="Xu X.-W."/>
            <person name="Guo L.-L."/>
        </authorList>
    </citation>
    <scope>NUCLEOTIDE SEQUENCE [LARGE SCALE GENOMIC DNA]</scope>
    <source>
        <strain evidence="2 3">JN25</strain>
    </source>
</reference>
<dbReference type="Proteomes" id="UP000266385">
    <property type="component" value="Unassembled WGS sequence"/>
</dbReference>
<keyword evidence="3" id="KW-1185">Reference proteome</keyword>
<organism evidence="2 3">
    <name type="scientific">Henriciella mobilis</name>
    <dbReference type="NCBI Taxonomy" id="2305467"/>
    <lineage>
        <taxon>Bacteria</taxon>
        <taxon>Pseudomonadati</taxon>
        <taxon>Pseudomonadota</taxon>
        <taxon>Alphaproteobacteria</taxon>
        <taxon>Hyphomonadales</taxon>
        <taxon>Hyphomonadaceae</taxon>
        <taxon>Henriciella</taxon>
    </lineage>
</organism>
<proteinExistence type="predicted"/>
<feature type="compositionally biased region" description="Basic and acidic residues" evidence="1">
    <location>
        <begin position="33"/>
        <end position="43"/>
    </location>
</feature>